<protein>
    <recommendedName>
        <fullName evidence="3">HECT domain-containing protein</fullName>
    </recommendedName>
</protein>
<gene>
    <name evidence="4" type="ORF">GTHE00462_LOCUS35924</name>
</gene>
<keyword evidence="1 2" id="KW-0833">Ubl conjugation pathway</keyword>
<proteinExistence type="predicted"/>
<dbReference type="AlphaFoldDB" id="A0A7S4UC35"/>
<dbReference type="InterPro" id="IPR035983">
    <property type="entry name" value="Hect_E3_ubiquitin_ligase"/>
</dbReference>
<dbReference type="InterPro" id="IPR000569">
    <property type="entry name" value="HECT_dom"/>
</dbReference>
<dbReference type="GO" id="GO:0004842">
    <property type="term" value="F:ubiquitin-protein transferase activity"/>
    <property type="evidence" value="ECO:0007669"/>
    <property type="project" value="InterPro"/>
</dbReference>
<dbReference type="Gene3D" id="3.30.2410.10">
    <property type="entry name" value="Hect, E3 ligase catalytic domain"/>
    <property type="match status" value="1"/>
</dbReference>
<accession>A0A7S4UC35</accession>
<evidence type="ECO:0000313" key="4">
    <source>
        <dbReference type="EMBL" id="CAE2335567.1"/>
    </source>
</evidence>
<evidence type="ECO:0000256" key="1">
    <source>
        <dbReference type="ARBA" id="ARBA00022786"/>
    </source>
</evidence>
<comment type="caution">
    <text evidence="2">Lacks conserved residue(s) required for the propagation of feature annotation.</text>
</comment>
<reference evidence="4" key="1">
    <citation type="submission" date="2021-01" db="EMBL/GenBank/DDBJ databases">
        <authorList>
            <person name="Corre E."/>
            <person name="Pelletier E."/>
            <person name="Niang G."/>
            <person name="Scheremetjew M."/>
            <person name="Finn R."/>
            <person name="Kale V."/>
            <person name="Holt S."/>
            <person name="Cochrane G."/>
            <person name="Meng A."/>
            <person name="Brown T."/>
            <person name="Cohen L."/>
        </authorList>
    </citation>
    <scope>NUCLEOTIDE SEQUENCE</scope>
    <source>
        <strain evidence="4">CCMP 2712</strain>
    </source>
</reference>
<evidence type="ECO:0000256" key="2">
    <source>
        <dbReference type="PROSITE-ProRule" id="PRU00104"/>
    </source>
</evidence>
<dbReference type="Pfam" id="PF00632">
    <property type="entry name" value="HECT"/>
    <property type="match status" value="1"/>
</dbReference>
<sequence>MPTLPWLQDVAFAFAMASHDRLGKDSTASAVAGDHDLVFSIMCYAFPADRWSLRARLEWVREQNMARYKHLFCPKMELFVDRMRPARAADQILECQSLHFAVPGNIDIATTVATGALSCRPSCACQAPRGSQSAEEQNSFVLVSSNTEEAPPRCESQGHGSEESRCWERLDGASWIAQSLAGDETASSNQDTPTAGTNDTACILGKLIGFSIINQIPLGIRLDIKLCKLLAGEVKRTVSLGEDNVADSNEVAELSPSCRENSSFDQESSLPSHTSFESSVADAVFDIIPSGTLSALSGLEIQQVVQGFPVIDIDSLRSSTHYFVFSDSEPIMEWFWRLLNSLNARARRFMLSWTLGYIDKQHYESARKAFEAELPQKLFAMGLQGRTSCCSGNDLSQLDWRTRSCNYEIFDSAPWVKRKKCRSFYGRKLLTPPFYIACQIFGNNLGRNATYCELLMPMFSNKDAVRKALMDLLPPEMLEENRSALFTC</sequence>
<dbReference type="PROSITE" id="PS50237">
    <property type="entry name" value="HECT"/>
    <property type="match status" value="1"/>
</dbReference>
<evidence type="ECO:0000259" key="3">
    <source>
        <dbReference type="PROSITE" id="PS50237"/>
    </source>
</evidence>
<dbReference type="EMBL" id="HBKN01045904">
    <property type="protein sequence ID" value="CAE2335567.1"/>
    <property type="molecule type" value="Transcribed_RNA"/>
</dbReference>
<dbReference type="SUPFAM" id="SSF56204">
    <property type="entry name" value="Hect, E3 ligase catalytic domain"/>
    <property type="match status" value="1"/>
</dbReference>
<name>A0A7S4UC35_GUITH</name>
<feature type="domain" description="HECT" evidence="3">
    <location>
        <begin position="279"/>
        <end position="356"/>
    </location>
</feature>
<organism evidence="4">
    <name type="scientific">Guillardia theta</name>
    <name type="common">Cryptophyte</name>
    <name type="synonym">Cryptomonas phi</name>
    <dbReference type="NCBI Taxonomy" id="55529"/>
    <lineage>
        <taxon>Eukaryota</taxon>
        <taxon>Cryptophyceae</taxon>
        <taxon>Pyrenomonadales</taxon>
        <taxon>Geminigeraceae</taxon>
        <taxon>Guillardia</taxon>
    </lineage>
</organism>